<gene>
    <name evidence="1" type="ORF">QWZ18_13155</name>
</gene>
<keyword evidence="2" id="KW-1185">Reference proteome</keyword>
<comment type="caution">
    <text evidence="1">The sequence shown here is derived from an EMBL/GenBank/DDBJ whole genome shotgun (WGS) entry which is preliminary data.</text>
</comment>
<dbReference type="EMBL" id="JAUFPT010000038">
    <property type="protein sequence ID" value="MDN3571567.1"/>
    <property type="molecule type" value="Genomic_DNA"/>
</dbReference>
<sequence length="72" mass="8197">MTVTRNIDRPILQRIADALGIEVSALSDRHANAETLHDTLELLTAFEDVHDLRDRRACLDFVRSVTEQPRKA</sequence>
<organism evidence="1 2">
    <name type="scientific">Methylobacterium longum</name>
    <dbReference type="NCBI Taxonomy" id="767694"/>
    <lineage>
        <taxon>Bacteria</taxon>
        <taxon>Pseudomonadati</taxon>
        <taxon>Pseudomonadota</taxon>
        <taxon>Alphaproteobacteria</taxon>
        <taxon>Hyphomicrobiales</taxon>
        <taxon>Methylobacteriaceae</taxon>
        <taxon>Methylobacterium</taxon>
    </lineage>
</organism>
<evidence type="ECO:0000313" key="1">
    <source>
        <dbReference type="EMBL" id="MDN3571567.1"/>
    </source>
</evidence>
<evidence type="ECO:0008006" key="3">
    <source>
        <dbReference type="Google" id="ProtNLM"/>
    </source>
</evidence>
<reference evidence="2" key="1">
    <citation type="journal article" date="2019" name="Int. J. Syst. Evol. Microbiol.">
        <title>The Global Catalogue of Microorganisms (GCM) 10K type strain sequencing project: providing services to taxonomists for standard genome sequencing and annotation.</title>
        <authorList>
            <consortium name="The Broad Institute Genomics Platform"/>
            <consortium name="The Broad Institute Genome Sequencing Center for Infectious Disease"/>
            <person name="Wu L."/>
            <person name="Ma J."/>
        </authorList>
    </citation>
    <scope>NUCLEOTIDE SEQUENCE [LARGE SCALE GENOMIC DNA]</scope>
    <source>
        <strain evidence="2">CECT 7806</strain>
    </source>
</reference>
<dbReference type="Proteomes" id="UP001244297">
    <property type="component" value="Unassembled WGS sequence"/>
</dbReference>
<protein>
    <recommendedName>
        <fullName evidence="3">XRE family transcriptional regulator</fullName>
    </recommendedName>
</protein>
<proteinExistence type="predicted"/>
<dbReference type="RefSeq" id="WP_238293557.1">
    <property type="nucleotide sequence ID" value="NZ_BPQS01000072.1"/>
</dbReference>
<accession>A0ABT8ANV1</accession>
<evidence type="ECO:0000313" key="2">
    <source>
        <dbReference type="Proteomes" id="UP001244297"/>
    </source>
</evidence>
<name>A0ABT8ANV1_9HYPH</name>